<dbReference type="Gene3D" id="1.10.10.2830">
    <property type="match status" value="1"/>
</dbReference>
<dbReference type="GO" id="GO:0005694">
    <property type="term" value="C:chromosome"/>
    <property type="evidence" value="ECO:0007669"/>
    <property type="project" value="TreeGrafter"/>
</dbReference>
<comment type="similarity">
    <text evidence="1">Belongs to the ParB family.</text>
</comment>
<dbReference type="RefSeq" id="WP_203530086.1">
    <property type="nucleotide sequence ID" value="NZ_CP083373.1"/>
</dbReference>
<gene>
    <name evidence="3" type="primary">repB</name>
    <name evidence="3" type="ORF">GFB56_36395</name>
</gene>
<dbReference type="InterPro" id="IPR011111">
    <property type="entry name" value="Plasmid_RepB"/>
</dbReference>
<dbReference type="GO" id="GO:0007059">
    <property type="term" value="P:chromosome segregation"/>
    <property type="evidence" value="ECO:0007669"/>
    <property type="project" value="TreeGrafter"/>
</dbReference>
<dbReference type="EMBL" id="WXFA01000073">
    <property type="protein sequence ID" value="MBM3096147.1"/>
    <property type="molecule type" value="Genomic_DNA"/>
</dbReference>
<dbReference type="InterPro" id="IPR050336">
    <property type="entry name" value="Chromosome_partition/occlusion"/>
</dbReference>
<dbReference type="InterPro" id="IPR036086">
    <property type="entry name" value="ParB/Sulfiredoxin_sf"/>
</dbReference>
<feature type="domain" description="ParB-like N-terminal" evidence="2">
    <location>
        <begin position="76"/>
        <end position="167"/>
    </location>
</feature>
<dbReference type="AlphaFoldDB" id="A0AAW4FXL1"/>
<evidence type="ECO:0000313" key="3">
    <source>
        <dbReference type="EMBL" id="MBM3096147.1"/>
    </source>
</evidence>
<dbReference type="GO" id="GO:0003677">
    <property type="term" value="F:DNA binding"/>
    <property type="evidence" value="ECO:0007669"/>
    <property type="project" value="InterPro"/>
</dbReference>
<dbReference type="InterPro" id="IPR017819">
    <property type="entry name" value="Plasmid_partition_RepB"/>
</dbReference>
<proteinExistence type="inferred from homology"/>
<evidence type="ECO:0000259" key="2">
    <source>
        <dbReference type="SMART" id="SM00470"/>
    </source>
</evidence>
<comment type="caution">
    <text evidence="3">The sequence shown here is derived from an EMBL/GenBank/DDBJ whole genome shotgun (WGS) entry which is preliminary data.</text>
</comment>
<dbReference type="Pfam" id="PF02195">
    <property type="entry name" value="ParB_N"/>
    <property type="match status" value="1"/>
</dbReference>
<keyword evidence="4" id="KW-1185">Reference proteome</keyword>
<dbReference type="NCBIfam" id="TIGR00180">
    <property type="entry name" value="parB_part"/>
    <property type="match status" value="1"/>
</dbReference>
<dbReference type="InterPro" id="IPR004437">
    <property type="entry name" value="ParB/RepB/Spo0J"/>
</dbReference>
<name>A0AAW4FXL1_9HYPH</name>
<accession>A0AAW4FXL1</accession>
<dbReference type="InterPro" id="IPR003115">
    <property type="entry name" value="ParB_N"/>
</dbReference>
<protein>
    <submittedName>
        <fullName evidence="3">Plasmid partitioning protein RepB</fullName>
    </submittedName>
</protein>
<dbReference type="SUPFAM" id="SSF110849">
    <property type="entry name" value="ParB/Sulfiredoxin"/>
    <property type="match status" value="1"/>
</dbReference>
<reference evidence="3 4" key="1">
    <citation type="submission" date="2020-01" db="EMBL/GenBank/DDBJ databases">
        <title>Draft genome assembly of Ensifer adhaerens T173.</title>
        <authorList>
            <person name="Craig J.E."/>
            <person name="Stinchcombe J.R."/>
        </authorList>
    </citation>
    <scope>NUCLEOTIDE SEQUENCE [LARGE SCALE GENOMIC DNA]</scope>
    <source>
        <strain evidence="3 4">T173</strain>
    </source>
</reference>
<organism evidence="3 4">
    <name type="scientific">Ensifer canadensis</name>
    <dbReference type="NCBI Taxonomy" id="555315"/>
    <lineage>
        <taxon>Bacteria</taxon>
        <taxon>Pseudomonadati</taxon>
        <taxon>Pseudomonadota</taxon>
        <taxon>Alphaproteobacteria</taxon>
        <taxon>Hyphomicrobiales</taxon>
        <taxon>Rhizobiaceae</taxon>
        <taxon>Sinorhizobium/Ensifer group</taxon>
        <taxon>Ensifer</taxon>
    </lineage>
</organism>
<dbReference type="Pfam" id="PF07506">
    <property type="entry name" value="RepB"/>
    <property type="match status" value="1"/>
</dbReference>
<dbReference type="PANTHER" id="PTHR33375:SF1">
    <property type="entry name" value="CHROMOSOME-PARTITIONING PROTEIN PARB-RELATED"/>
    <property type="match status" value="1"/>
</dbReference>
<dbReference type="SUPFAM" id="SSF109709">
    <property type="entry name" value="KorB DNA-binding domain-like"/>
    <property type="match status" value="1"/>
</dbReference>
<dbReference type="Gene3D" id="3.90.1530.30">
    <property type="match status" value="1"/>
</dbReference>
<dbReference type="Proteomes" id="UP000744980">
    <property type="component" value="Unassembled WGS sequence"/>
</dbReference>
<evidence type="ECO:0000256" key="1">
    <source>
        <dbReference type="ARBA" id="ARBA00006295"/>
    </source>
</evidence>
<dbReference type="PANTHER" id="PTHR33375">
    <property type="entry name" value="CHROMOSOME-PARTITIONING PROTEIN PARB-RELATED"/>
    <property type="match status" value="1"/>
</dbReference>
<dbReference type="CDD" id="cd16405">
    <property type="entry name" value="RepB_like_N"/>
    <property type="match status" value="1"/>
</dbReference>
<dbReference type="SMART" id="SM00470">
    <property type="entry name" value="ParB"/>
    <property type="match status" value="1"/>
</dbReference>
<dbReference type="InterPro" id="IPR037972">
    <property type="entry name" value="RepB_N"/>
</dbReference>
<dbReference type="NCBIfam" id="TIGR03454">
    <property type="entry name" value="partition_RepB"/>
    <property type="match status" value="1"/>
</dbReference>
<sequence>MARKNVFGIEQGDLPSSLGVQHERPLAELRPLAGFEKPLKRASPVGAISQSLGGINERAQRVEDLEKQLAKGQAVVELDPELIDVSFVSDRLGVSQDDQDLLEAQIREHGQQVPILVRPHPTSDGRYQVAYGHRRLAAVRQIGGTIKAVVRDLSDEQLVVSQGQENNARTDLSFIERSFFASRLEQREFSRDVIMSALGVDKAALSRMIALVTRLPGTLIEAVGPAPGFGRTRWADIADLMEDKPKHQAALKLIEEPAFKNFSSDDRFLAVYNCLKQVPEPARKSVWKDGSGEKAVRVSENGERLSIVFDKRVAADFGSFVEHKLDELYAEFQQSQASGG</sequence>
<evidence type="ECO:0000313" key="4">
    <source>
        <dbReference type="Proteomes" id="UP000744980"/>
    </source>
</evidence>